<dbReference type="Pfam" id="PF12704">
    <property type="entry name" value="MacB_PCD"/>
    <property type="match status" value="1"/>
</dbReference>
<evidence type="ECO:0000256" key="6">
    <source>
        <dbReference type="ARBA" id="ARBA00023136"/>
    </source>
</evidence>
<dbReference type="AlphaFoldDB" id="A0A7C9UUE5"/>
<dbReference type="Proteomes" id="UP000480684">
    <property type="component" value="Unassembled WGS sequence"/>
</dbReference>
<gene>
    <name evidence="10" type="ORF">G4223_08895</name>
</gene>
<dbReference type="RefSeq" id="WP_163678005.1">
    <property type="nucleotide sequence ID" value="NZ_JAAIYP010000035.1"/>
</dbReference>
<evidence type="ECO:0000259" key="9">
    <source>
        <dbReference type="Pfam" id="PF12704"/>
    </source>
</evidence>
<evidence type="ECO:0000256" key="7">
    <source>
        <dbReference type="SAM" id="Phobius"/>
    </source>
</evidence>
<evidence type="ECO:0000259" key="8">
    <source>
        <dbReference type="Pfam" id="PF02687"/>
    </source>
</evidence>
<feature type="domain" description="ABC3 transporter permease C-terminal" evidence="8">
    <location>
        <begin position="261"/>
        <end position="370"/>
    </location>
</feature>
<dbReference type="EMBL" id="JAAIYP010000035">
    <property type="protein sequence ID" value="NFV80226.1"/>
    <property type="molecule type" value="Genomic_DNA"/>
</dbReference>
<dbReference type="PANTHER" id="PTHR43738:SF1">
    <property type="entry name" value="HEMIN TRANSPORT SYSTEM PERMEASE PROTEIN HRTB-RELATED"/>
    <property type="match status" value="1"/>
</dbReference>
<keyword evidence="5 7" id="KW-1133">Transmembrane helix</keyword>
<evidence type="ECO:0000256" key="3">
    <source>
        <dbReference type="ARBA" id="ARBA00022475"/>
    </source>
</evidence>
<keyword evidence="3" id="KW-1003">Cell membrane</keyword>
<feature type="transmembrane region" description="Helical" evidence="7">
    <location>
        <begin position="344"/>
        <end position="366"/>
    </location>
</feature>
<feature type="transmembrane region" description="Helical" evidence="7">
    <location>
        <begin position="310"/>
        <end position="332"/>
    </location>
</feature>
<evidence type="ECO:0000256" key="1">
    <source>
        <dbReference type="ARBA" id="ARBA00004651"/>
    </source>
</evidence>
<name>A0A7C9UUE5_9PROT</name>
<accession>A0A7C9UUE5</accession>
<dbReference type="InterPro" id="IPR051125">
    <property type="entry name" value="ABC-4/HrtB_transporter"/>
</dbReference>
<evidence type="ECO:0000256" key="5">
    <source>
        <dbReference type="ARBA" id="ARBA00022989"/>
    </source>
</evidence>
<dbReference type="GO" id="GO:0005886">
    <property type="term" value="C:plasma membrane"/>
    <property type="evidence" value="ECO:0007669"/>
    <property type="project" value="UniProtKB-SubCell"/>
</dbReference>
<dbReference type="PANTHER" id="PTHR43738">
    <property type="entry name" value="ABC TRANSPORTER, MEMBRANE PROTEIN"/>
    <property type="match status" value="1"/>
</dbReference>
<comment type="caution">
    <text evidence="10">The sequence shown here is derived from an EMBL/GenBank/DDBJ whole genome shotgun (WGS) entry which is preliminary data.</text>
</comment>
<protein>
    <submittedName>
        <fullName evidence="10">FtsX-like permease family protein</fullName>
    </submittedName>
</protein>
<feature type="domain" description="MacB-like periplasmic core" evidence="9">
    <location>
        <begin position="16"/>
        <end position="231"/>
    </location>
</feature>
<feature type="transmembrane region" description="Helical" evidence="7">
    <location>
        <begin position="259"/>
        <end position="279"/>
    </location>
</feature>
<dbReference type="InterPro" id="IPR003838">
    <property type="entry name" value="ABC3_permease_C"/>
</dbReference>
<evidence type="ECO:0000313" key="11">
    <source>
        <dbReference type="Proteomes" id="UP000480684"/>
    </source>
</evidence>
<feature type="transmembrane region" description="Helical" evidence="7">
    <location>
        <begin position="12"/>
        <end position="36"/>
    </location>
</feature>
<evidence type="ECO:0000313" key="10">
    <source>
        <dbReference type="EMBL" id="NFV80226.1"/>
    </source>
</evidence>
<dbReference type="Pfam" id="PF02687">
    <property type="entry name" value="FtsX"/>
    <property type="match status" value="1"/>
</dbReference>
<organism evidence="10 11">
    <name type="scientific">Magnetospirillum aberrantis SpK</name>
    <dbReference type="NCBI Taxonomy" id="908842"/>
    <lineage>
        <taxon>Bacteria</taxon>
        <taxon>Pseudomonadati</taxon>
        <taxon>Pseudomonadota</taxon>
        <taxon>Alphaproteobacteria</taxon>
        <taxon>Rhodospirillales</taxon>
        <taxon>Rhodospirillaceae</taxon>
        <taxon>Magnetospirillum</taxon>
    </lineage>
</organism>
<comment type="subcellular location">
    <subcellularLocation>
        <location evidence="1">Cell membrane</location>
        <topology evidence="1">Multi-pass membrane protein</topology>
    </subcellularLocation>
</comment>
<evidence type="ECO:0000256" key="2">
    <source>
        <dbReference type="ARBA" id="ARBA00022448"/>
    </source>
</evidence>
<keyword evidence="2" id="KW-0813">Transport</keyword>
<keyword evidence="4 7" id="KW-0812">Transmembrane</keyword>
<keyword evidence="11" id="KW-1185">Reference proteome</keyword>
<keyword evidence="6 7" id="KW-0472">Membrane</keyword>
<reference evidence="10 11" key="1">
    <citation type="submission" date="2020-02" db="EMBL/GenBank/DDBJ databases">
        <authorList>
            <person name="Dziuba M."/>
            <person name="Kuznetsov B."/>
            <person name="Mardanov A."/>
            <person name="Ravin N."/>
            <person name="Grouzdev D."/>
        </authorList>
    </citation>
    <scope>NUCLEOTIDE SEQUENCE [LARGE SCALE GENOMIC DNA]</scope>
    <source>
        <strain evidence="10 11">SpK</strain>
    </source>
</reference>
<sequence length="376" mass="40041">MNLALRDIRHRAGRFVLTAVGLSLLLGVVMSMIGIYRGLVDDALALARAPAAELWVVEGGTRGPFAEASRIPRDTRAAIARLDGVAAAGAVTYQSLQVSVDGRPLRLFVVGHELDRPGGPTAIADGRAIERSHFELVVDRRTGLKLGERLRLGTDTFTVVGRTKGQVDSAGNAVAYMTLSDAQKLQFTLEGAAARNQAARGESPNRQQVNAVVARVKPGHDPDELAQSVRRWKHLAALSQDQQESLLLTSVVEKARRQIGLFTAVLLAVSTVIIALIIYTMTMDKMREIATLKLIGAPDRTIAGLILQQSLALGGLAFVTGTTLVTLAAGVFPRRVLILPADVAALSLVVLTICVVASLFGVRYALRVDPARALGG</sequence>
<evidence type="ECO:0000256" key="4">
    <source>
        <dbReference type="ARBA" id="ARBA00022692"/>
    </source>
</evidence>
<proteinExistence type="predicted"/>
<dbReference type="InterPro" id="IPR025857">
    <property type="entry name" value="MacB_PCD"/>
</dbReference>